<protein>
    <recommendedName>
        <fullName evidence="6">RNA polymerase sigma factor</fullName>
    </recommendedName>
</protein>
<name>A0A7W8ZLX7_9SPHI</name>
<dbReference type="Pfam" id="PF08281">
    <property type="entry name" value="Sigma70_r4_2"/>
    <property type="match status" value="1"/>
</dbReference>
<dbReference type="EMBL" id="JACHCE010000003">
    <property type="protein sequence ID" value="MBB5636320.1"/>
    <property type="molecule type" value="Genomic_DNA"/>
</dbReference>
<accession>A0A7W8ZLX7</accession>
<evidence type="ECO:0000256" key="3">
    <source>
        <dbReference type="ARBA" id="ARBA00023082"/>
    </source>
</evidence>
<dbReference type="GO" id="GO:0006352">
    <property type="term" value="P:DNA-templated transcription initiation"/>
    <property type="evidence" value="ECO:0007669"/>
    <property type="project" value="InterPro"/>
</dbReference>
<dbReference type="PROSITE" id="PS01063">
    <property type="entry name" value="SIGMA70_ECF"/>
    <property type="match status" value="1"/>
</dbReference>
<evidence type="ECO:0000259" key="7">
    <source>
        <dbReference type="Pfam" id="PF04542"/>
    </source>
</evidence>
<dbReference type="AlphaFoldDB" id="A0A7W8ZLX7"/>
<dbReference type="InterPro" id="IPR007627">
    <property type="entry name" value="RNA_pol_sigma70_r2"/>
</dbReference>
<feature type="domain" description="RNA polymerase sigma factor 70 region 4 type 2" evidence="8">
    <location>
        <begin position="128"/>
        <end position="176"/>
    </location>
</feature>
<evidence type="ECO:0000313" key="10">
    <source>
        <dbReference type="Proteomes" id="UP000537204"/>
    </source>
</evidence>
<dbReference type="InterPro" id="IPR013325">
    <property type="entry name" value="RNA_pol_sigma_r2"/>
</dbReference>
<proteinExistence type="inferred from homology"/>
<evidence type="ECO:0000259" key="8">
    <source>
        <dbReference type="Pfam" id="PF08281"/>
    </source>
</evidence>
<reference evidence="9 10" key="1">
    <citation type="submission" date="2020-08" db="EMBL/GenBank/DDBJ databases">
        <title>Genomic Encyclopedia of Type Strains, Phase IV (KMG-V): Genome sequencing to study the core and pangenomes of soil and plant-associated prokaryotes.</title>
        <authorList>
            <person name="Whitman W."/>
        </authorList>
    </citation>
    <scope>NUCLEOTIDE SEQUENCE [LARGE SCALE GENOMIC DNA]</scope>
    <source>
        <strain evidence="9 10">S3M1</strain>
    </source>
</reference>
<evidence type="ECO:0000256" key="4">
    <source>
        <dbReference type="ARBA" id="ARBA00023125"/>
    </source>
</evidence>
<comment type="similarity">
    <text evidence="1 6">Belongs to the sigma-70 factor family. ECF subfamily.</text>
</comment>
<dbReference type="InterPro" id="IPR013324">
    <property type="entry name" value="RNA_pol_sigma_r3/r4-like"/>
</dbReference>
<evidence type="ECO:0000256" key="2">
    <source>
        <dbReference type="ARBA" id="ARBA00023015"/>
    </source>
</evidence>
<keyword evidence="4 6" id="KW-0238">DNA-binding</keyword>
<feature type="domain" description="RNA polymerase sigma-70 region 2" evidence="7">
    <location>
        <begin position="27"/>
        <end position="89"/>
    </location>
</feature>
<dbReference type="InterPro" id="IPR014327">
    <property type="entry name" value="RNA_pol_sigma70_bacteroid"/>
</dbReference>
<evidence type="ECO:0000313" key="9">
    <source>
        <dbReference type="EMBL" id="MBB5636320.1"/>
    </source>
</evidence>
<dbReference type="InterPro" id="IPR014284">
    <property type="entry name" value="RNA_pol_sigma-70_dom"/>
</dbReference>
<evidence type="ECO:0000256" key="5">
    <source>
        <dbReference type="ARBA" id="ARBA00023163"/>
    </source>
</evidence>
<dbReference type="SUPFAM" id="SSF88659">
    <property type="entry name" value="Sigma3 and sigma4 domains of RNA polymerase sigma factors"/>
    <property type="match status" value="1"/>
</dbReference>
<dbReference type="InterPro" id="IPR000838">
    <property type="entry name" value="RNA_pol_sigma70_ECF_CS"/>
</dbReference>
<dbReference type="CDD" id="cd06171">
    <property type="entry name" value="Sigma70_r4"/>
    <property type="match status" value="1"/>
</dbReference>
<gene>
    <name evidence="9" type="ORF">HDE68_002221</name>
</gene>
<dbReference type="GO" id="GO:0016987">
    <property type="term" value="F:sigma factor activity"/>
    <property type="evidence" value="ECO:0007669"/>
    <property type="project" value="UniProtKB-KW"/>
</dbReference>
<organism evidence="9 10">
    <name type="scientific">Pedobacter cryoconitis</name>
    <dbReference type="NCBI Taxonomy" id="188932"/>
    <lineage>
        <taxon>Bacteria</taxon>
        <taxon>Pseudomonadati</taxon>
        <taxon>Bacteroidota</taxon>
        <taxon>Sphingobacteriia</taxon>
        <taxon>Sphingobacteriales</taxon>
        <taxon>Sphingobacteriaceae</taxon>
        <taxon>Pedobacter</taxon>
    </lineage>
</organism>
<dbReference type="RefSeq" id="WP_183881784.1">
    <property type="nucleotide sequence ID" value="NZ_JACHCE010000003.1"/>
</dbReference>
<dbReference type="InterPro" id="IPR036388">
    <property type="entry name" value="WH-like_DNA-bd_sf"/>
</dbReference>
<comment type="caution">
    <text evidence="9">The sequence shown here is derived from an EMBL/GenBank/DDBJ whole genome shotgun (WGS) entry which is preliminary data.</text>
</comment>
<dbReference type="PANTHER" id="PTHR43133">
    <property type="entry name" value="RNA POLYMERASE ECF-TYPE SIGMA FACTO"/>
    <property type="match status" value="1"/>
</dbReference>
<dbReference type="NCBIfam" id="TIGR02985">
    <property type="entry name" value="Sig70_bacteroi1"/>
    <property type="match status" value="1"/>
</dbReference>
<dbReference type="PANTHER" id="PTHR43133:SF46">
    <property type="entry name" value="RNA POLYMERASE SIGMA-70 FACTOR ECF SUBFAMILY"/>
    <property type="match status" value="1"/>
</dbReference>
<dbReference type="Pfam" id="PF04542">
    <property type="entry name" value="Sigma70_r2"/>
    <property type="match status" value="1"/>
</dbReference>
<keyword evidence="2 6" id="KW-0805">Transcription regulation</keyword>
<dbReference type="Proteomes" id="UP000537204">
    <property type="component" value="Unassembled WGS sequence"/>
</dbReference>
<dbReference type="SUPFAM" id="SSF88946">
    <property type="entry name" value="Sigma2 domain of RNA polymerase sigma factors"/>
    <property type="match status" value="1"/>
</dbReference>
<dbReference type="InterPro" id="IPR013249">
    <property type="entry name" value="RNA_pol_sigma70_r4_t2"/>
</dbReference>
<evidence type="ECO:0000256" key="6">
    <source>
        <dbReference type="RuleBase" id="RU000716"/>
    </source>
</evidence>
<sequence>MSNHAENNQDELLQQLIAGDESGFAGLYDLYNRAIYNFIIRFVHSVPLAEDLTQEVFIKIWENRLYLKSVKSFKAYLFTVARNHTLNSLKVVFRSEAAIGEVIKSFIDTRSETEEDILHKEYLEFLKKTMDALPERTRQIFKLCREQEKTYDEVAKSLNISRNAVKNHMVQSMKLLSSSIKKEFGISLTLFMIILNGIR</sequence>
<dbReference type="Gene3D" id="1.10.1740.10">
    <property type="match status" value="1"/>
</dbReference>
<dbReference type="Gene3D" id="1.10.10.10">
    <property type="entry name" value="Winged helix-like DNA-binding domain superfamily/Winged helix DNA-binding domain"/>
    <property type="match status" value="1"/>
</dbReference>
<evidence type="ECO:0000256" key="1">
    <source>
        <dbReference type="ARBA" id="ARBA00010641"/>
    </source>
</evidence>
<keyword evidence="3 6" id="KW-0731">Sigma factor</keyword>
<dbReference type="InterPro" id="IPR039425">
    <property type="entry name" value="RNA_pol_sigma-70-like"/>
</dbReference>
<dbReference type="NCBIfam" id="TIGR02937">
    <property type="entry name" value="sigma70-ECF"/>
    <property type="match status" value="1"/>
</dbReference>
<keyword evidence="5 6" id="KW-0804">Transcription</keyword>
<dbReference type="GO" id="GO:0003677">
    <property type="term" value="F:DNA binding"/>
    <property type="evidence" value="ECO:0007669"/>
    <property type="project" value="UniProtKB-KW"/>
</dbReference>